<organism evidence="1 2">
    <name type="scientific">Xanthomonas melonis</name>
    <dbReference type="NCBI Taxonomy" id="56456"/>
    <lineage>
        <taxon>Bacteria</taxon>
        <taxon>Pseudomonadati</taxon>
        <taxon>Pseudomonadota</taxon>
        <taxon>Gammaproteobacteria</taxon>
        <taxon>Lysobacterales</taxon>
        <taxon>Lysobacteraceae</taxon>
        <taxon>Xanthomonas</taxon>
    </lineage>
</organism>
<name>A0A2S7DEQ0_9XANT</name>
<proteinExistence type="predicted"/>
<reference evidence="1 2" key="1">
    <citation type="submission" date="2016-08" db="EMBL/GenBank/DDBJ databases">
        <authorList>
            <person name="Seilhamer J.J."/>
        </authorList>
    </citation>
    <scope>NUCLEOTIDE SEQUENCE [LARGE SCALE GENOMIC DNA]</scope>
    <source>
        <strain evidence="1 2">CFBP4644</strain>
    </source>
</reference>
<evidence type="ECO:0000313" key="1">
    <source>
        <dbReference type="EMBL" id="PPU72280.1"/>
    </source>
</evidence>
<dbReference type="Proteomes" id="UP000239865">
    <property type="component" value="Unassembled WGS sequence"/>
</dbReference>
<evidence type="ECO:0000313" key="2">
    <source>
        <dbReference type="Proteomes" id="UP000239865"/>
    </source>
</evidence>
<comment type="caution">
    <text evidence="1">The sequence shown here is derived from an EMBL/GenBank/DDBJ whole genome shotgun (WGS) entry which is preliminary data.</text>
</comment>
<accession>A0A2S7DEQ0</accession>
<dbReference type="OrthoDB" id="6039710at2"/>
<dbReference type="EMBL" id="MDEH01000006">
    <property type="protein sequence ID" value="PPU72280.1"/>
    <property type="molecule type" value="Genomic_DNA"/>
</dbReference>
<sequence length="95" mass="10670">MTIALLGHGLDAIVQHDLAAMAPDITAAARLHRYENARQLRRTTQSPEAREIEQLREQAGRRYQADWRNGQRPDLTELPRHFAALNAVTEGVTTA</sequence>
<dbReference type="RefSeq" id="WP_104587538.1">
    <property type="nucleotide sequence ID" value="NZ_JAJGQH010000008.1"/>
</dbReference>
<protein>
    <submittedName>
        <fullName evidence="1">Uncharacterized protein</fullName>
    </submittedName>
</protein>
<gene>
    <name evidence="1" type="ORF">XmelCFBP4644_12440</name>
</gene>
<dbReference type="AlphaFoldDB" id="A0A2S7DEQ0"/>